<keyword evidence="4" id="KW-0175">Coiled coil</keyword>
<feature type="region of interest" description="Disordered" evidence="5">
    <location>
        <begin position="473"/>
        <end position="503"/>
    </location>
</feature>
<feature type="region of interest" description="Disordered" evidence="5">
    <location>
        <begin position="346"/>
        <end position="376"/>
    </location>
</feature>
<dbReference type="Gene3D" id="3.30.450.20">
    <property type="entry name" value="PAS domain"/>
    <property type="match status" value="2"/>
</dbReference>
<dbReference type="InterPro" id="IPR035965">
    <property type="entry name" value="PAS-like_dom_sf"/>
</dbReference>
<dbReference type="STRING" id="93625.A0A409WW88"/>
<dbReference type="NCBIfam" id="TIGR00229">
    <property type="entry name" value="sensory_box"/>
    <property type="match status" value="1"/>
</dbReference>
<dbReference type="EMBL" id="NHYD01003094">
    <property type="protein sequence ID" value="PPQ82794.1"/>
    <property type="molecule type" value="Genomic_DNA"/>
</dbReference>
<feature type="coiled-coil region" evidence="4">
    <location>
        <begin position="876"/>
        <end position="903"/>
    </location>
</feature>
<dbReference type="Pfam" id="PF13426">
    <property type="entry name" value="PAS_9"/>
    <property type="match status" value="1"/>
</dbReference>
<organism evidence="7 8">
    <name type="scientific">Psilocybe cyanescens</name>
    <dbReference type="NCBI Taxonomy" id="93625"/>
    <lineage>
        <taxon>Eukaryota</taxon>
        <taxon>Fungi</taxon>
        <taxon>Dikarya</taxon>
        <taxon>Basidiomycota</taxon>
        <taxon>Agaricomycotina</taxon>
        <taxon>Agaricomycetes</taxon>
        <taxon>Agaricomycetidae</taxon>
        <taxon>Agaricales</taxon>
        <taxon>Agaricineae</taxon>
        <taxon>Strophariaceae</taxon>
        <taxon>Psilocybe</taxon>
    </lineage>
</organism>
<proteinExistence type="predicted"/>
<feature type="region of interest" description="Disordered" evidence="5">
    <location>
        <begin position="1005"/>
        <end position="1025"/>
    </location>
</feature>
<dbReference type="GO" id="GO:0005634">
    <property type="term" value="C:nucleus"/>
    <property type="evidence" value="ECO:0007669"/>
    <property type="project" value="TreeGrafter"/>
</dbReference>
<keyword evidence="8" id="KW-1185">Reference proteome</keyword>
<evidence type="ECO:0000256" key="5">
    <source>
        <dbReference type="SAM" id="MobiDB-lite"/>
    </source>
</evidence>
<evidence type="ECO:0000313" key="8">
    <source>
        <dbReference type="Proteomes" id="UP000283269"/>
    </source>
</evidence>
<feature type="compositionally biased region" description="Polar residues" evidence="5">
    <location>
        <begin position="1013"/>
        <end position="1023"/>
    </location>
</feature>
<dbReference type="CDD" id="cd00130">
    <property type="entry name" value="PAS"/>
    <property type="match status" value="2"/>
</dbReference>
<feature type="compositionally biased region" description="Low complexity" evidence="5">
    <location>
        <begin position="1221"/>
        <end position="1250"/>
    </location>
</feature>
<evidence type="ECO:0000259" key="6">
    <source>
        <dbReference type="PROSITE" id="PS50112"/>
    </source>
</evidence>
<dbReference type="OrthoDB" id="447251at2759"/>
<dbReference type="Proteomes" id="UP000283269">
    <property type="component" value="Unassembled WGS sequence"/>
</dbReference>
<keyword evidence="2" id="KW-0288">FMN</keyword>
<name>A0A409WW88_PSICY</name>
<dbReference type="InterPro" id="IPR013656">
    <property type="entry name" value="PAS_4"/>
</dbReference>
<feature type="domain" description="PAS" evidence="6">
    <location>
        <begin position="394"/>
        <end position="457"/>
    </location>
</feature>
<protein>
    <recommendedName>
        <fullName evidence="6">PAS domain-containing protein</fullName>
    </recommendedName>
</protein>
<keyword evidence="1" id="KW-0285">Flavoprotein</keyword>
<feature type="region of interest" description="Disordered" evidence="5">
    <location>
        <begin position="577"/>
        <end position="603"/>
    </location>
</feature>
<feature type="region of interest" description="Disordered" evidence="5">
    <location>
        <begin position="1083"/>
        <end position="1110"/>
    </location>
</feature>
<dbReference type="Pfam" id="PF08448">
    <property type="entry name" value="PAS_4"/>
    <property type="match status" value="1"/>
</dbReference>
<evidence type="ECO:0000313" key="7">
    <source>
        <dbReference type="EMBL" id="PPQ82794.1"/>
    </source>
</evidence>
<dbReference type="PANTHER" id="PTHR47429:SF7">
    <property type="entry name" value="GATA-FACTOR"/>
    <property type="match status" value="1"/>
</dbReference>
<feature type="compositionally biased region" description="Gly residues" evidence="5">
    <location>
        <begin position="489"/>
        <end position="503"/>
    </location>
</feature>
<feature type="region of interest" description="Disordered" evidence="5">
    <location>
        <begin position="1205"/>
        <end position="1250"/>
    </location>
</feature>
<feature type="region of interest" description="Disordered" evidence="5">
    <location>
        <begin position="731"/>
        <end position="762"/>
    </location>
</feature>
<reference evidence="7 8" key="1">
    <citation type="journal article" date="2018" name="Evol. Lett.">
        <title>Horizontal gene cluster transfer increased hallucinogenic mushroom diversity.</title>
        <authorList>
            <person name="Reynolds H.T."/>
            <person name="Vijayakumar V."/>
            <person name="Gluck-Thaler E."/>
            <person name="Korotkin H.B."/>
            <person name="Matheny P.B."/>
            <person name="Slot J.C."/>
        </authorList>
    </citation>
    <scope>NUCLEOTIDE SEQUENCE [LARGE SCALE GENOMIC DNA]</scope>
    <source>
        <strain evidence="7 8">2631</strain>
    </source>
</reference>
<dbReference type="SUPFAM" id="SSF55785">
    <property type="entry name" value="PYP-like sensor domain (PAS domain)"/>
    <property type="match status" value="2"/>
</dbReference>
<feature type="compositionally biased region" description="Low complexity" evidence="5">
    <location>
        <begin position="351"/>
        <end position="376"/>
    </location>
</feature>
<sequence>MDDHHLHSQRHHPIQFQLPQFVYSSAPTLVPGGGAEVIPLTNPEWFVNNGFTLSPGNHFFAQQQPPALNDHVGESTSSPFDFAETEELTFPPPAPPTRPDLHLLSSLSVPSPFGLPVYSVSGFDIVSILSRVHHRPNATVHLGPVDLTCSFVVVDPRRYDHPIVYCSPTFCTLTGYAEAEVLGRNCRFLQAPGGMVAKGEQRKFTSGESVGMLRKAIASGKDVQTSIVNYKKNGAAFINLVTVITVNGEGEEGETPWYYVGFQVDLTEQPNAILEKLRDGTYAHFEPPPPRVGGEAGAMQNGGANSASGVLAGNARDKKGNAVRPVIMSKELKRLLADPSFLRSFPLPHDPSSTSTSTSTTTTSTSSSTEEPTSANANAVAAAASANHLLHLFLLEASPDFIHVVSLKGSFLYVAPSVRRVLGYEAHEMVGRCLADYAHPEDVVPLMRELKESSATGIGAGFVGGGGGGSNLNSNASGNHNANGNGNANSGGGELQTVAGGGTGGMPRSVDLLFRAKTKMGRYVWVECRGRLHVEPGKGRKAIILTGRAREMMSLRWEDVREAGGLARSVRASVDVRSPAVNAHGTGNGSVQQGQERREERREVSQEVWGLLGGTSRETATFLTAGVGMRDVLGWTAEEVVGRGVRDFVVNSAGGADAGAEGMEGIGAVVNGMRVFQRERRWRGRAGKGKGKGKEAGDPARWRKVRCLMRTRDGGCVDVWFVVYRADLEDESGDRDQDLEGTHDGEEKQGQGRRKKVHDEAGMSISPAALVYQIRRADAETVECGPMPPTTEAALGLGGGGVSSSSSSTKNAASFVPTTSSGPAAAGSSSSPSSSSSSSSAAVAEQTRPAPVLPTPSLDMFEELSIARGTSWQYELQQLRFANARLEEEIAGLEAVVADVGDAKRRVRKMERGNEMEKGNDKEELKQERVGVESIQTAANASVNVNVEYVPYEEPSYADVAQQQQQQQLFSRGQLVVHQHQQQQPPQDSYAQHASRGGLYEALGGVGVVGDGTQQPPQDSYAQHASRGGLYEALGGVGVVGDGTVAEAGSGREEATGATAYLHQPKPQYSLGGRTVLPLALQREREREQRYTSSSLQYTPQQQQQQQLQQQLHNYQLSPLQQHREISRAGSHAQARPQAHTHTLPRPQPQTWGTMTVPPLQLQSPMLIYSRHSNPLHRQQDMDMDMDVESMYAAVGAGADAGGASGMSPAVGPPGAGAGLSSGSSLVPPNTNASSSWNSSLKRSWSAVGS</sequence>
<feature type="compositionally biased region" description="Polar residues" evidence="5">
    <location>
        <begin position="1091"/>
        <end position="1100"/>
    </location>
</feature>
<dbReference type="AlphaFoldDB" id="A0A409WW88"/>
<comment type="caution">
    <text evidence="7">The sequence shown here is derived from an EMBL/GenBank/DDBJ whole genome shotgun (WGS) entry which is preliminary data.</text>
</comment>
<evidence type="ECO:0000256" key="4">
    <source>
        <dbReference type="SAM" id="Coils"/>
    </source>
</evidence>
<dbReference type="InterPro" id="IPR000014">
    <property type="entry name" value="PAS"/>
</dbReference>
<evidence type="ECO:0000256" key="2">
    <source>
        <dbReference type="ARBA" id="ARBA00022643"/>
    </source>
</evidence>
<feature type="domain" description="PAS" evidence="6">
    <location>
        <begin position="163"/>
        <end position="185"/>
    </location>
</feature>
<accession>A0A409WW88</accession>
<keyword evidence="3" id="KW-0157">Chromophore</keyword>
<dbReference type="SMART" id="SM00091">
    <property type="entry name" value="PAS"/>
    <property type="match status" value="2"/>
</dbReference>
<feature type="compositionally biased region" description="Low complexity" evidence="5">
    <location>
        <begin position="473"/>
        <end position="488"/>
    </location>
</feature>
<gene>
    <name evidence="7" type="ORF">CVT25_009283</name>
</gene>
<feature type="region of interest" description="Disordered" evidence="5">
    <location>
        <begin position="1125"/>
        <end position="1152"/>
    </location>
</feature>
<feature type="compositionally biased region" description="Low complexity" evidence="5">
    <location>
        <begin position="820"/>
        <end position="842"/>
    </location>
</feature>
<feature type="compositionally biased region" description="Polar residues" evidence="5">
    <location>
        <begin position="809"/>
        <end position="819"/>
    </location>
</feature>
<feature type="region of interest" description="Disordered" evidence="5">
    <location>
        <begin position="782"/>
        <end position="856"/>
    </location>
</feature>
<dbReference type="InParanoid" id="A0A409WW88"/>
<evidence type="ECO:0000256" key="1">
    <source>
        <dbReference type="ARBA" id="ARBA00022630"/>
    </source>
</evidence>
<dbReference type="PROSITE" id="PS50112">
    <property type="entry name" value="PAS"/>
    <property type="match status" value="2"/>
</dbReference>
<feature type="compositionally biased region" description="Basic and acidic residues" evidence="5">
    <location>
        <begin position="734"/>
        <end position="750"/>
    </location>
</feature>
<feature type="region of interest" description="Disordered" evidence="5">
    <location>
        <begin position="294"/>
        <end position="315"/>
    </location>
</feature>
<feature type="compositionally biased region" description="Low complexity" evidence="5">
    <location>
        <begin position="1101"/>
        <end position="1110"/>
    </location>
</feature>
<dbReference type="PANTHER" id="PTHR47429">
    <property type="entry name" value="PROTEIN TWIN LOV 1"/>
    <property type="match status" value="1"/>
</dbReference>
<evidence type="ECO:0000256" key="3">
    <source>
        <dbReference type="ARBA" id="ARBA00022991"/>
    </source>
</evidence>